<feature type="compositionally biased region" description="Basic and acidic residues" evidence="1">
    <location>
        <begin position="28"/>
        <end position="37"/>
    </location>
</feature>
<dbReference type="InterPro" id="IPR001660">
    <property type="entry name" value="SAM"/>
</dbReference>
<dbReference type="OrthoDB" id="2424406at2759"/>
<feature type="compositionally biased region" description="Basic and acidic residues" evidence="1">
    <location>
        <begin position="211"/>
        <end position="220"/>
    </location>
</feature>
<reference evidence="3" key="1">
    <citation type="submission" date="2020-05" db="EMBL/GenBank/DDBJ databases">
        <authorList>
            <person name="Rincon C."/>
            <person name="Sanders R I."/>
            <person name="Robbins C."/>
            <person name="Chaturvedi A."/>
        </authorList>
    </citation>
    <scope>NUCLEOTIDE SEQUENCE</scope>
    <source>
        <strain evidence="3">CHB12</strain>
    </source>
</reference>
<protein>
    <recommendedName>
        <fullName evidence="2">SAM domain-containing protein</fullName>
    </recommendedName>
</protein>
<sequence length="429" mass="49835">MAENLTCNYLPDDLPTENSKRKVGSYNNKKENEKDNDNEIEDEGDDDKDFNNKDDNYYDKDSDVNYENYEEDNDNGDYDEESDNDNKKYEEVDIIEEIKIQLVVKNNNIKIPTAKTLTIRPASYKNFTEKINLATKKILEKETKSKYSYTISYKAVNARGPSNTLEDKLDFQEFISEYQKVTLAGKKMSVIVVVIVKNNVTEKKNRKHKKHSDDNIRSSSEEIEIQTKKKKKSRSLREDDLSKEEKRRFEVIADLVEMYKCDLHSTPCFIQDGRHLQLNPSRLQLWARKIICKINKGTTYDIPPSYPVFDMKSSVFINKNNSATQMQNSQTSNTLTPIFIQLPSQVYQNPINTHLELPSSSKLSSIGEFFNNLDLKYNCNNIYAKFEDAFLEEEITVNAIKDLTDEQLQKLGMVKIGWQKNIKQAAQQY</sequence>
<evidence type="ECO:0000313" key="3">
    <source>
        <dbReference type="EMBL" id="CAB5369438.1"/>
    </source>
</evidence>
<accession>A0A916E8M6</accession>
<evidence type="ECO:0000259" key="2">
    <source>
        <dbReference type="PROSITE" id="PS50105"/>
    </source>
</evidence>
<dbReference type="Pfam" id="PF00536">
    <property type="entry name" value="SAM_1"/>
    <property type="match status" value="1"/>
</dbReference>
<feature type="domain" description="SAM" evidence="2">
    <location>
        <begin position="361"/>
        <end position="429"/>
    </location>
</feature>
<proteinExistence type="predicted"/>
<gene>
    <name evidence="3" type="ORF">CHRIB12_LOCUS12189</name>
</gene>
<dbReference type="AlphaFoldDB" id="A0A916E8M6"/>
<feature type="compositionally biased region" description="Basic and acidic residues" evidence="1">
    <location>
        <begin position="49"/>
        <end position="63"/>
    </location>
</feature>
<dbReference type="Proteomes" id="UP000684084">
    <property type="component" value="Unassembled WGS sequence"/>
</dbReference>
<dbReference type="EMBL" id="CAGKOT010000026">
    <property type="protein sequence ID" value="CAB5369438.1"/>
    <property type="molecule type" value="Genomic_DNA"/>
</dbReference>
<dbReference type="CDD" id="cd09487">
    <property type="entry name" value="SAM_superfamily"/>
    <property type="match status" value="1"/>
</dbReference>
<name>A0A916E8M6_9GLOM</name>
<feature type="compositionally biased region" description="Acidic residues" evidence="1">
    <location>
        <begin position="38"/>
        <end position="48"/>
    </location>
</feature>
<evidence type="ECO:0000313" key="4">
    <source>
        <dbReference type="Proteomes" id="UP000684084"/>
    </source>
</evidence>
<feature type="compositionally biased region" description="Acidic residues" evidence="1">
    <location>
        <begin position="68"/>
        <end position="83"/>
    </location>
</feature>
<feature type="region of interest" description="Disordered" evidence="1">
    <location>
        <begin position="203"/>
        <end position="240"/>
    </location>
</feature>
<feature type="region of interest" description="Disordered" evidence="1">
    <location>
        <begin position="1"/>
        <end position="86"/>
    </location>
</feature>
<organism evidence="3 4">
    <name type="scientific">Rhizophagus irregularis</name>
    <dbReference type="NCBI Taxonomy" id="588596"/>
    <lineage>
        <taxon>Eukaryota</taxon>
        <taxon>Fungi</taxon>
        <taxon>Fungi incertae sedis</taxon>
        <taxon>Mucoromycota</taxon>
        <taxon>Glomeromycotina</taxon>
        <taxon>Glomeromycetes</taxon>
        <taxon>Glomerales</taxon>
        <taxon>Glomeraceae</taxon>
        <taxon>Rhizophagus</taxon>
    </lineage>
</organism>
<evidence type="ECO:0000256" key="1">
    <source>
        <dbReference type="SAM" id="MobiDB-lite"/>
    </source>
</evidence>
<dbReference type="PROSITE" id="PS50105">
    <property type="entry name" value="SAM_DOMAIN"/>
    <property type="match status" value="1"/>
</dbReference>
<dbReference type="VEuPathDB" id="FungiDB:RhiirFUN_023444"/>
<comment type="caution">
    <text evidence="3">The sequence shown here is derived from an EMBL/GenBank/DDBJ whole genome shotgun (WGS) entry which is preliminary data.</text>
</comment>